<evidence type="ECO:0000256" key="1">
    <source>
        <dbReference type="ARBA" id="ARBA00005984"/>
    </source>
</evidence>
<evidence type="ECO:0000256" key="9">
    <source>
        <dbReference type="RuleBase" id="RU003946"/>
    </source>
</evidence>
<dbReference type="EMBL" id="PDUD01000022">
    <property type="protein sequence ID" value="PHN05235.1"/>
    <property type="molecule type" value="Genomic_DNA"/>
</dbReference>
<feature type="binding site" evidence="8">
    <location>
        <position position="98"/>
    </location>
    <ligand>
        <name>Mg(2+)</name>
        <dbReference type="ChEBI" id="CHEBI:18420"/>
    </ligand>
</feature>
<name>A0A2D0N9S4_FLAN2</name>
<dbReference type="OrthoDB" id="9794455at2"/>
<dbReference type="PROSITE" id="PS00123">
    <property type="entry name" value="ALKALINE_PHOSPHATASE"/>
    <property type="match status" value="1"/>
</dbReference>
<feature type="binding site" evidence="8">
    <location>
        <position position="265"/>
    </location>
    <ligand>
        <name>Zn(2+)</name>
        <dbReference type="ChEBI" id="CHEBI:29105"/>
        <label>2</label>
    </ligand>
</feature>
<comment type="caution">
    <text evidence="10">The sequence shown here is derived from an EMBL/GenBank/DDBJ whole genome shotgun (WGS) entry which is preliminary data.</text>
</comment>
<dbReference type="Pfam" id="PF00245">
    <property type="entry name" value="Alk_phosphatase"/>
    <property type="match status" value="2"/>
</dbReference>
<keyword evidence="2" id="KW-0597">Phosphoprotein</keyword>
<dbReference type="PRINTS" id="PR00113">
    <property type="entry name" value="ALKPHPHTASE"/>
</dbReference>
<organism evidence="10 11">
    <name type="scientific">Flavilitoribacter nigricans (strain ATCC 23147 / DSM 23189 / NBRC 102662 / NCIMB 1420 / SS-2)</name>
    <name type="common">Lewinella nigricans</name>
    <dbReference type="NCBI Taxonomy" id="1122177"/>
    <lineage>
        <taxon>Bacteria</taxon>
        <taxon>Pseudomonadati</taxon>
        <taxon>Bacteroidota</taxon>
        <taxon>Saprospiria</taxon>
        <taxon>Saprospirales</taxon>
        <taxon>Lewinellaceae</taxon>
        <taxon>Flavilitoribacter</taxon>
    </lineage>
</organism>
<feature type="binding site" evidence="8">
    <location>
        <position position="227"/>
    </location>
    <ligand>
        <name>Zn(2+)</name>
        <dbReference type="ChEBI" id="CHEBI:29105"/>
        <label>2</label>
    </ligand>
</feature>
<gene>
    <name evidence="10" type="ORF">CRP01_17095</name>
</gene>
<keyword evidence="5 8" id="KW-0862">Zinc</keyword>
<dbReference type="GO" id="GO:0004035">
    <property type="term" value="F:alkaline phosphatase activity"/>
    <property type="evidence" value="ECO:0007669"/>
    <property type="project" value="TreeGrafter"/>
</dbReference>
<dbReference type="PANTHER" id="PTHR11596">
    <property type="entry name" value="ALKALINE PHOSPHATASE"/>
    <property type="match status" value="1"/>
</dbReference>
<sequence length="343" mass="37955">MIGDGMGLGQISAGMYSNNNRLNLEQFPVVGFHKSHSASDLITDSAAGATAFACGVKTYNNAIGLTADTLPCYSILEEAEDRGLATGMVVTSQITNATPAAFIAHQPLRVMNENIAADFLETDIDIFIGGGLSYFIDRSFDKRNLRKELEDKDYLVYDYTQGSVHRVRMDLGKKFAFFTAENLPSGVNLGRNYLPYASQIAAQFLTQKSDEGFFLMIEGSQIDWAAHSNDAQWMIKEMLDFDRAIGQILEFAKKRGDTLVIVTADHETGGVAINDKSKMNRLRLDFTTNHHTAAMIPVFAYGPGARLFSGIYENTQIYHKMKEALEWDERAGVISEPEEGGRN</sequence>
<reference evidence="10 11" key="1">
    <citation type="submission" date="2017-10" db="EMBL/GenBank/DDBJ databases">
        <title>The draft genome sequence of Lewinella nigricans NBRC 102662.</title>
        <authorList>
            <person name="Wang K."/>
        </authorList>
    </citation>
    <scope>NUCLEOTIDE SEQUENCE [LARGE SCALE GENOMIC DNA]</scope>
    <source>
        <strain evidence="10 11">NBRC 102662</strain>
    </source>
</reference>
<comment type="cofactor">
    <cofactor evidence="8">
        <name>Mg(2+)</name>
        <dbReference type="ChEBI" id="CHEBI:18420"/>
    </cofactor>
    <text evidence="8">Binds 1 Mg(2+) ion.</text>
</comment>
<comment type="similarity">
    <text evidence="1 9">Belongs to the alkaline phosphatase family.</text>
</comment>
<dbReference type="AlphaFoldDB" id="A0A2D0N9S4"/>
<evidence type="ECO:0000256" key="8">
    <source>
        <dbReference type="PIRSR" id="PIRSR601952-2"/>
    </source>
</evidence>
<dbReference type="InterPro" id="IPR001952">
    <property type="entry name" value="Alkaline_phosphatase"/>
</dbReference>
<dbReference type="Proteomes" id="UP000223913">
    <property type="component" value="Unassembled WGS sequence"/>
</dbReference>
<dbReference type="SMART" id="SM00098">
    <property type="entry name" value="alkPPc"/>
    <property type="match status" value="1"/>
</dbReference>
<evidence type="ECO:0000256" key="4">
    <source>
        <dbReference type="ARBA" id="ARBA00022801"/>
    </source>
</evidence>
<feature type="binding site" evidence="8">
    <location>
        <position position="223"/>
    </location>
    <ligand>
        <name>Zn(2+)</name>
        <dbReference type="ChEBI" id="CHEBI:29105"/>
        <label>2</label>
    </ligand>
</feature>
<keyword evidence="6 8" id="KW-0460">Magnesium</keyword>
<dbReference type="InterPro" id="IPR017850">
    <property type="entry name" value="Alkaline_phosphatase_core_sf"/>
</dbReference>
<comment type="cofactor">
    <cofactor evidence="8">
        <name>Zn(2+)</name>
        <dbReference type="ChEBI" id="CHEBI:29105"/>
    </cofactor>
    <text evidence="8">Binds 2 Zn(2+) ions.</text>
</comment>
<feature type="binding site" evidence="8">
    <location>
        <position position="4"/>
    </location>
    <ligand>
        <name>Zn(2+)</name>
        <dbReference type="ChEBI" id="CHEBI:29105"/>
        <label>2</label>
    </ligand>
</feature>
<evidence type="ECO:0000256" key="3">
    <source>
        <dbReference type="ARBA" id="ARBA00022723"/>
    </source>
</evidence>
<proteinExistence type="inferred from homology"/>
<accession>A0A2D0N9S4</accession>
<keyword evidence="4" id="KW-0378">Hydrolase</keyword>
<dbReference type="SUPFAM" id="SSF53649">
    <property type="entry name" value="Alkaline phosphatase-like"/>
    <property type="match status" value="1"/>
</dbReference>
<evidence type="ECO:0000313" key="10">
    <source>
        <dbReference type="EMBL" id="PHN05235.1"/>
    </source>
</evidence>
<evidence type="ECO:0000256" key="6">
    <source>
        <dbReference type="ARBA" id="ARBA00022842"/>
    </source>
</evidence>
<keyword evidence="3 8" id="KW-0479">Metal-binding</keyword>
<protein>
    <submittedName>
        <fullName evidence="10">Alkaline phosphatase</fullName>
    </submittedName>
</protein>
<dbReference type="Gene3D" id="3.40.720.10">
    <property type="entry name" value="Alkaline Phosphatase, subunit A"/>
    <property type="match status" value="1"/>
</dbReference>
<dbReference type="PANTHER" id="PTHR11596:SF5">
    <property type="entry name" value="ALKALINE PHOSPHATASE"/>
    <property type="match status" value="1"/>
</dbReference>
<dbReference type="CDD" id="cd16012">
    <property type="entry name" value="ALP"/>
    <property type="match status" value="1"/>
</dbReference>
<keyword evidence="11" id="KW-1185">Reference proteome</keyword>
<evidence type="ECO:0000256" key="7">
    <source>
        <dbReference type="PIRSR" id="PIRSR601952-1"/>
    </source>
</evidence>
<feature type="binding site" evidence="8">
    <location>
        <position position="4"/>
    </location>
    <ligand>
        <name>Mg(2+)</name>
        <dbReference type="ChEBI" id="CHEBI:18420"/>
    </ligand>
</feature>
<feature type="active site" description="Phosphoserine intermediate" evidence="7">
    <location>
        <position position="45"/>
    </location>
</feature>
<feature type="binding site" evidence="8">
    <location>
        <position position="218"/>
    </location>
    <ligand>
        <name>Mg(2+)</name>
        <dbReference type="ChEBI" id="CHEBI:18420"/>
    </ligand>
</feature>
<dbReference type="InterPro" id="IPR018299">
    <property type="entry name" value="Alkaline_phosphatase_AS"/>
</dbReference>
<evidence type="ECO:0000313" key="11">
    <source>
        <dbReference type="Proteomes" id="UP000223913"/>
    </source>
</evidence>
<evidence type="ECO:0000256" key="2">
    <source>
        <dbReference type="ARBA" id="ARBA00022553"/>
    </source>
</evidence>
<dbReference type="GO" id="GO:0046872">
    <property type="term" value="F:metal ion binding"/>
    <property type="evidence" value="ECO:0007669"/>
    <property type="project" value="UniProtKB-KW"/>
</dbReference>
<evidence type="ECO:0000256" key="5">
    <source>
        <dbReference type="ARBA" id="ARBA00022833"/>
    </source>
</evidence>
<feature type="binding site" evidence="8">
    <location>
        <position position="266"/>
    </location>
    <ligand>
        <name>Zn(2+)</name>
        <dbReference type="ChEBI" id="CHEBI:29105"/>
        <label>2</label>
    </ligand>
</feature>